<dbReference type="InterPro" id="IPR059019">
    <property type="entry name" value="WHD_CapW"/>
</dbReference>
<gene>
    <name evidence="4" type="ORF">SAMN04487997_1955</name>
</gene>
<dbReference type="Pfam" id="PF26107">
    <property type="entry name" value="BrxR_CTD"/>
    <property type="match status" value="1"/>
</dbReference>
<accession>A0A1H6UNB3</accession>
<dbReference type="STRING" id="529704.SAMN02927913_1771"/>
<feature type="domain" description="DNA-binding transcriptional repressor CapW winged helix-turn-helix" evidence="3">
    <location>
        <begin position="18"/>
        <end position="97"/>
    </location>
</feature>
<evidence type="ECO:0000259" key="3">
    <source>
        <dbReference type="Pfam" id="PF26109"/>
    </source>
</evidence>
<dbReference type="AlphaFoldDB" id="A0A1H6UNB3"/>
<organism evidence="4 5">
    <name type="scientific">Frateuria terrea</name>
    <dbReference type="NCBI Taxonomy" id="529704"/>
    <lineage>
        <taxon>Bacteria</taxon>
        <taxon>Pseudomonadati</taxon>
        <taxon>Pseudomonadota</taxon>
        <taxon>Gammaproteobacteria</taxon>
        <taxon>Lysobacterales</taxon>
        <taxon>Rhodanobacteraceae</taxon>
        <taxon>Frateuria</taxon>
    </lineage>
</organism>
<dbReference type="InterPro" id="IPR051534">
    <property type="entry name" value="CBASS_pafABC_assoc_protein"/>
</dbReference>
<dbReference type="InterPro" id="IPR059020">
    <property type="entry name" value="CapW_CTD"/>
</dbReference>
<keyword evidence="5" id="KW-1185">Reference proteome</keyword>
<dbReference type="PANTHER" id="PTHR34580">
    <property type="match status" value="1"/>
</dbReference>
<dbReference type="PROSITE" id="PS52050">
    <property type="entry name" value="WYL"/>
    <property type="match status" value="1"/>
</dbReference>
<feature type="domain" description="DNA-binding transcriptional repressor CapW C-terminal dimerisation" evidence="2">
    <location>
        <begin position="217"/>
        <end position="286"/>
    </location>
</feature>
<evidence type="ECO:0000259" key="1">
    <source>
        <dbReference type="Pfam" id="PF13280"/>
    </source>
</evidence>
<dbReference type="Pfam" id="PF26109">
    <property type="entry name" value="WHD_BrxR"/>
    <property type="match status" value="1"/>
</dbReference>
<dbReference type="PIRSF" id="PIRSF015558">
    <property type="entry name" value="Txn_reg_DeoR_prd"/>
    <property type="match status" value="1"/>
</dbReference>
<protein>
    <submittedName>
        <fullName evidence="4">WYL domain-containing protein</fullName>
    </submittedName>
</protein>
<dbReference type="InterPro" id="IPR016634">
    <property type="entry name" value="CapW-like"/>
</dbReference>
<evidence type="ECO:0000259" key="2">
    <source>
        <dbReference type="Pfam" id="PF26107"/>
    </source>
</evidence>
<evidence type="ECO:0000313" key="4">
    <source>
        <dbReference type="EMBL" id="SEI89402.1"/>
    </source>
</evidence>
<proteinExistence type="predicted"/>
<dbReference type="Proteomes" id="UP000199420">
    <property type="component" value="Unassembled WGS sequence"/>
</dbReference>
<dbReference type="Pfam" id="PF13280">
    <property type="entry name" value="WYL"/>
    <property type="match status" value="1"/>
</dbReference>
<feature type="domain" description="WYL" evidence="1">
    <location>
        <begin position="132"/>
        <end position="198"/>
    </location>
</feature>
<dbReference type="OrthoDB" id="9807255at2"/>
<evidence type="ECO:0000313" key="5">
    <source>
        <dbReference type="Proteomes" id="UP000199420"/>
    </source>
</evidence>
<reference evidence="4 5" key="1">
    <citation type="submission" date="2016-10" db="EMBL/GenBank/DDBJ databases">
        <authorList>
            <person name="de Groot N.N."/>
        </authorList>
    </citation>
    <scope>NUCLEOTIDE SEQUENCE [LARGE SCALE GENOMIC DNA]</scope>
    <source>
        <strain evidence="4 5">DSM 26515</strain>
    </source>
</reference>
<dbReference type="InterPro" id="IPR026881">
    <property type="entry name" value="WYL_dom"/>
</dbReference>
<dbReference type="EMBL" id="FNYC01000003">
    <property type="protein sequence ID" value="SEI89402.1"/>
    <property type="molecule type" value="Genomic_DNA"/>
</dbReference>
<name>A0A1H6UNB3_9GAMM</name>
<dbReference type="RefSeq" id="WP_091336022.1">
    <property type="nucleotide sequence ID" value="NZ_FNYC01000003.1"/>
</dbReference>
<sequence length="306" mass="34538">MKHKEIDKPTARRGRWGQDRRLEFIDHRLTWEGRLNRTALTDFFGISIPQASLDLARYMELAPGNTEYDLSQKTYVALPTFRPLFVDASSGRYLAELYALTTGVLLPDVSFIGTAPPADVVRHPTRTVAAPHLRLALTAIREGRQLVIGYQAVSRPEPTERIVSPTAFAYDGYRWHMRGYCHLRNAYRDFVFARILSMVIGDRSDRTLAHDEAWHRMLDVVIAPHPALAEGPRRAIALDYGMENNQLTVPTRQALAYYLLKRLGLATPSALPATEQQIVLVNREALVPYLPQLTHDADVSHAAPHP</sequence>
<dbReference type="PANTHER" id="PTHR34580:SF3">
    <property type="entry name" value="PROTEIN PAFB"/>
    <property type="match status" value="1"/>
</dbReference>